<proteinExistence type="inferred from homology"/>
<evidence type="ECO:0000256" key="13">
    <source>
        <dbReference type="RuleBase" id="RU363032"/>
    </source>
</evidence>
<sequence>MKNLLALLWEPTLQTLYMVGIAVLLSGVGGLFLGIALVTTAPGRILQAPWLYRVLNVVTNVGRSVPFIILLVAILPFTRWLIGTAIGTSAAIVPLVVGAIPYVARLVESSLLEVDYGVIEAVLTMGATPWQVIRKTYLPEAVPALIRSMTIVTITLISYSAMAGAIGGGGLGDLAIRYGYQGFRADVMLATVIVLVLLIQTVQFVGDSAARHFQHTEPSARKKSIKQGLPAIVGSAVLLLGAAGGLFHSQRPQGSNRPLRVGVNPVPHGEILQAALPLLKRQGLDVEIVSFNDYVQPNLALVSGDIDANYFQHVPFMENFNHARNAHVVSVGKIHIEPLGIYAGRSRSLNALPEHAIITVPNDPANSGRALLLLQAADLLQLRTGSAVGATVQDISQNPKHVQIRLLEAAQLPRSLQDANVAVINMNYALAAELDPTKDALLLEGSASPYANVVSSLADRTNDPRIRLLVKTLQSPEMQAFIRDHYRGAVLPVQ</sequence>
<evidence type="ECO:0000256" key="3">
    <source>
        <dbReference type="ARBA" id="ARBA00007069"/>
    </source>
</evidence>
<keyword evidence="6" id="KW-1003">Cell membrane</keyword>
<dbReference type="RefSeq" id="WP_172838153.1">
    <property type="nucleotide sequence ID" value="NZ_LT629690.1"/>
</dbReference>
<keyword evidence="11" id="KW-0564">Palmitate</keyword>
<dbReference type="AlphaFoldDB" id="A0A1G7HH10"/>
<dbReference type="PANTHER" id="PTHR30429">
    <property type="entry name" value="D-METHIONINE-BINDING LIPOPROTEIN METQ"/>
    <property type="match status" value="1"/>
</dbReference>
<dbReference type="InterPro" id="IPR004872">
    <property type="entry name" value="Lipoprotein_NlpA"/>
</dbReference>
<dbReference type="InterPro" id="IPR035906">
    <property type="entry name" value="MetI-like_sf"/>
</dbReference>
<dbReference type="GO" id="GO:0005886">
    <property type="term" value="C:plasma membrane"/>
    <property type="evidence" value="ECO:0007669"/>
    <property type="project" value="UniProtKB-SubCell"/>
</dbReference>
<evidence type="ECO:0000256" key="8">
    <source>
        <dbReference type="ARBA" id="ARBA00022729"/>
    </source>
</evidence>
<dbReference type="InterPro" id="IPR000515">
    <property type="entry name" value="MetI-like"/>
</dbReference>
<reference evidence="15 16" key="1">
    <citation type="submission" date="2016-10" db="EMBL/GenBank/DDBJ databases">
        <authorList>
            <person name="de Groot N.N."/>
        </authorList>
    </citation>
    <scope>NUCLEOTIDE SEQUENCE [LARGE SCALE GENOMIC DNA]</scope>
    <source>
        <strain evidence="15 16">GAS232</strain>
    </source>
</reference>
<dbReference type="Proteomes" id="UP000182427">
    <property type="component" value="Chromosome I"/>
</dbReference>
<evidence type="ECO:0000259" key="14">
    <source>
        <dbReference type="PROSITE" id="PS50928"/>
    </source>
</evidence>
<keyword evidence="8" id="KW-0732">Signal</keyword>
<keyword evidence="9 13" id="KW-1133">Transmembrane helix</keyword>
<dbReference type="EMBL" id="LT629690">
    <property type="protein sequence ID" value="SDE99770.1"/>
    <property type="molecule type" value="Genomic_DNA"/>
</dbReference>
<comment type="similarity">
    <text evidence="4">Belongs to the NlpA lipoprotein family.</text>
</comment>
<keyword evidence="5 13" id="KW-0813">Transport</keyword>
<feature type="transmembrane region" description="Helical" evidence="13">
    <location>
        <begin position="50"/>
        <end position="74"/>
    </location>
</feature>
<evidence type="ECO:0000256" key="4">
    <source>
        <dbReference type="ARBA" id="ARBA00008973"/>
    </source>
</evidence>
<evidence type="ECO:0000256" key="2">
    <source>
        <dbReference type="ARBA" id="ARBA00004651"/>
    </source>
</evidence>
<evidence type="ECO:0000313" key="15">
    <source>
        <dbReference type="EMBL" id="SDE99770.1"/>
    </source>
</evidence>
<accession>A0A1G7HH10</accession>
<feature type="transmembrane region" description="Helical" evidence="13">
    <location>
        <begin position="144"/>
        <end position="167"/>
    </location>
</feature>
<dbReference type="PANTHER" id="PTHR30429:SF0">
    <property type="entry name" value="METHIONINE-BINDING LIPOPROTEIN METQ"/>
    <property type="match status" value="1"/>
</dbReference>
<comment type="similarity">
    <text evidence="3">Belongs to the binding-protein-dependent transport system permease family. CysTW subfamily.</text>
</comment>
<feature type="transmembrane region" description="Helical" evidence="13">
    <location>
        <begin position="80"/>
        <end position="104"/>
    </location>
</feature>
<dbReference type="GO" id="GO:0055085">
    <property type="term" value="P:transmembrane transport"/>
    <property type="evidence" value="ECO:0007669"/>
    <property type="project" value="InterPro"/>
</dbReference>
<keyword evidence="10 13" id="KW-0472">Membrane</keyword>
<evidence type="ECO:0000313" key="16">
    <source>
        <dbReference type="Proteomes" id="UP000182427"/>
    </source>
</evidence>
<evidence type="ECO:0000256" key="11">
    <source>
        <dbReference type="ARBA" id="ARBA00023139"/>
    </source>
</evidence>
<keyword evidence="12 15" id="KW-0449">Lipoprotein</keyword>
<evidence type="ECO:0000256" key="12">
    <source>
        <dbReference type="ARBA" id="ARBA00023288"/>
    </source>
</evidence>
<dbReference type="FunFam" id="1.10.3720.10:FF:000002">
    <property type="entry name" value="D-methionine ABC transporter permease MetI"/>
    <property type="match status" value="1"/>
</dbReference>
<feature type="domain" description="ABC transmembrane type-1" evidence="14">
    <location>
        <begin position="12"/>
        <end position="206"/>
    </location>
</feature>
<dbReference type="PROSITE" id="PS50928">
    <property type="entry name" value="ABC_TM1"/>
    <property type="match status" value="1"/>
</dbReference>
<evidence type="ECO:0000256" key="9">
    <source>
        <dbReference type="ARBA" id="ARBA00022989"/>
    </source>
</evidence>
<dbReference type="Gene3D" id="3.40.190.10">
    <property type="entry name" value="Periplasmic binding protein-like II"/>
    <property type="match status" value="2"/>
</dbReference>
<organism evidence="15 16">
    <name type="scientific">Terriglobus roseus</name>
    <dbReference type="NCBI Taxonomy" id="392734"/>
    <lineage>
        <taxon>Bacteria</taxon>
        <taxon>Pseudomonadati</taxon>
        <taxon>Acidobacteriota</taxon>
        <taxon>Terriglobia</taxon>
        <taxon>Terriglobales</taxon>
        <taxon>Acidobacteriaceae</taxon>
        <taxon>Terriglobus</taxon>
    </lineage>
</organism>
<dbReference type="SUPFAM" id="SSF53850">
    <property type="entry name" value="Periplasmic binding protein-like II"/>
    <property type="match status" value="1"/>
</dbReference>
<dbReference type="CDD" id="cd06261">
    <property type="entry name" value="TM_PBP2"/>
    <property type="match status" value="1"/>
</dbReference>
<name>A0A1G7HH10_9BACT</name>
<comment type="subcellular location">
    <subcellularLocation>
        <location evidence="2 13">Cell membrane</location>
        <topology evidence="2 13">Multi-pass membrane protein</topology>
    </subcellularLocation>
    <subcellularLocation>
        <location evidence="1">Membrane</location>
        <topology evidence="1">Lipid-anchor</topology>
    </subcellularLocation>
</comment>
<evidence type="ECO:0000256" key="1">
    <source>
        <dbReference type="ARBA" id="ARBA00004635"/>
    </source>
</evidence>
<feature type="transmembrane region" description="Helical" evidence="13">
    <location>
        <begin position="187"/>
        <end position="206"/>
    </location>
</feature>
<gene>
    <name evidence="15" type="ORF">SAMN05444167_1072</name>
</gene>
<keyword evidence="16" id="KW-1185">Reference proteome</keyword>
<evidence type="ECO:0000256" key="6">
    <source>
        <dbReference type="ARBA" id="ARBA00022475"/>
    </source>
</evidence>
<evidence type="ECO:0000256" key="5">
    <source>
        <dbReference type="ARBA" id="ARBA00022448"/>
    </source>
</evidence>
<dbReference type="Pfam" id="PF00528">
    <property type="entry name" value="BPD_transp_1"/>
    <property type="match status" value="1"/>
</dbReference>
<feature type="transmembrane region" description="Helical" evidence="13">
    <location>
        <begin position="15"/>
        <end position="38"/>
    </location>
</feature>
<dbReference type="SUPFAM" id="SSF161098">
    <property type="entry name" value="MetI-like"/>
    <property type="match status" value="1"/>
</dbReference>
<dbReference type="Pfam" id="PF03180">
    <property type="entry name" value="Lipoprotein_9"/>
    <property type="match status" value="1"/>
</dbReference>
<evidence type="ECO:0000256" key="7">
    <source>
        <dbReference type="ARBA" id="ARBA00022692"/>
    </source>
</evidence>
<evidence type="ECO:0000256" key="10">
    <source>
        <dbReference type="ARBA" id="ARBA00023136"/>
    </source>
</evidence>
<dbReference type="Gene3D" id="1.10.3720.10">
    <property type="entry name" value="MetI-like"/>
    <property type="match status" value="1"/>
</dbReference>
<feature type="transmembrane region" description="Helical" evidence="13">
    <location>
        <begin position="227"/>
        <end position="247"/>
    </location>
</feature>
<protein>
    <submittedName>
        <fullName evidence="15">Lipoprotein, YaeC family</fullName>
    </submittedName>
</protein>
<keyword evidence="7 13" id="KW-0812">Transmembrane</keyword>